<organism evidence="15 16">
    <name type="scientific">Legionella israelensis</name>
    <dbReference type="NCBI Taxonomy" id="454"/>
    <lineage>
        <taxon>Bacteria</taxon>
        <taxon>Pseudomonadati</taxon>
        <taxon>Pseudomonadota</taxon>
        <taxon>Gammaproteobacteria</taxon>
        <taxon>Legionellales</taxon>
        <taxon>Legionellaceae</taxon>
        <taxon>Legionella</taxon>
    </lineage>
</organism>
<evidence type="ECO:0000259" key="13">
    <source>
        <dbReference type="SMART" id="SM00962"/>
    </source>
</evidence>
<feature type="binding site" evidence="10">
    <location>
        <begin position="299"/>
        <end position="302"/>
    </location>
    <ligand>
        <name>GTP</name>
        <dbReference type="ChEBI" id="CHEBI:37565"/>
    </ligand>
</feature>
<accession>A0AAX1EDV6</accession>
<dbReference type="InterPro" id="IPR000897">
    <property type="entry name" value="SRP54_GTPase_dom"/>
</dbReference>
<keyword evidence="1 10" id="KW-1003">Cell membrane</keyword>
<dbReference type="EC" id="3.6.5.4" evidence="10"/>
<reference evidence="15 16" key="1">
    <citation type="submission" date="2019-03" db="EMBL/GenBank/DDBJ databases">
        <title>Diverse conjugative elements silence natural transformation in Legionella species.</title>
        <authorList>
            <person name="Durieux I."/>
            <person name="Ginevra C."/>
            <person name="Attaiech L."/>
            <person name="Picq K."/>
            <person name="Juan P.A."/>
            <person name="Jarraud S."/>
            <person name="Charpentier X."/>
        </authorList>
    </citation>
    <scope>NUCLEOTIDE SEQUENCE [LARGE SCALE GENOMIC DNA]</scope>
    <source>
        <strain evidence="15 16">HL-0427-4011</strain>
    </source>
</reference>
<protein>
    <recommendedName>
        <fullName evidence="10">Signal recognition particle receptor FtsY</fullName>
        <shortName evidence="10">SRP receptor</shortName>
        <ecNumber evidence="10">3.6.5.4</ecNumber>
    </recommendedName>
</protein>
<feature type="region of interest" description="Disordered" evidence="11">
    <location>
        <begin position="15"/>
        <end position="44"/>
    </location>
</feature>
<dbReference type="InterPro" id="IPR042101">
    <property type="entry name" value="SRP54_N_sf"/>
</dbReference>
<keyword evidence="7 10" id="KW-0675">Receptor</keyword>
<gene>
    <name evidence="10 15" type="primary">ftsY</name>
    <name evidence="15" type="ORF">E3983_02375</name>
</gene>
<evidence type="ECO:0000256" key="8">
    <source>
        <dbReference type="ARBA" id="ARBA00048027"/>
    </source>
</evidence>
<dbReference type="GO" id="GO:0005047">
    <property type="term" value="F:signal recognition particle binding"/>
    <property type="evidence" value="ECO:0007669"/>
    <property type="project" value="TreeGrafter"/>
</dbReference>
<dbReference type="InterPro" id="IPR004390">
    <property type="entry name" value="SR_rcpt_FtsY"/>
</dbReference>
<feature type="domain" description="Signal recognition particle SRP54 helical bundle" evidence="14">
    <location>
        <begin position="51"/>
        <end position="132"/>
    </location>
</feature>
<feature type="domain" description="AAA+ ATPase" evidence="12">
    <location>
        <begin position="145"/>
        <end position="337"/>
    </location>
</feature>
<dbReference type="PANTHER" id="PTHR43134">
    <property type="entry name" value="SIGNAL RECOGNITION PARTICLE RECEPTOR SUBUNIT ALPHA"/>
    <property type="match status" value="1"/>
</dbReference>
<comment type="subunit">
    <text evidence="10">Part of the signal recognition particle protein translocation system, which is composed of SRP and FtsY. SRP is a ribonucleoprotein composed of Ffh and a 4.5S RNA molecule.</text>
</comment>
<dbReference type="EMBL" id="CP038254">
    <property type="protein sequence ID" value="QBR83308.1"/>
    <property type="molecule type" value="Genomic_DNA"/>
</dbReference>
<evidence type="ECO:0000313" key="16">
    <source>
        <dbReference type="Proteomes" id="UP000295517"/>
    </source>
</evidence>
<evidence type="ECO:0000256" key="11">
    <source>
        <dbReference type="SAM" id="MobiDB-lite"/>
    </source>
</evidence>
<evidence type="ECO:0000256" key="3">
    <source>
        <dbReference type="ARBA" id="ARBA00022741"/>
    </source>
</evidence>
<dbReference type="GO" id="GO:0005737">
    <property type="term" value="C:cytoplasm"/>
    <property type="evidence" value="ECO:0007669"/>
    <property type="project" value="UniProtKB-SubCell"/>
</dbReference>
<evidence type="ECO:0000256" key="9">
    <source>
        <dbReference type="ARBA" id="ARBA00053570"/>
    </source>
</evidence>
<dbReference type="SMART" id="SM00963">
    <property type="entry name" value="SRP54_N"/>
    <property type="match status" value="1"/>
</dbReference>
<dbReference type="CDD" id="cd17874">
    <property type="entry name" value="FtsY"/>
    <property type="match status" value="1"/>
</dbReference>
<feature type="binding site" evidence="10">
    <location>
        <begin position="153"/>
        <end position="160"/>
    </location>
    <ligand>
        <name>GTP</name>
        <dbReference type="ChEBI" id="CHEBI:37565"/>
    </ligand>
</feature>
<keyword evidence="5 10" id="KW-0342">GTP-binding</keyword>
<comment type="function">
    <text evidence="9 10">Involved in targeting and insertion of nascent membrane proteins into the cytoplasmic membrane. Acts as a receptor for the complex formed by the signal recognition particle (SRP) and the ribosome-nascent chain (RNC). Interaction with SRP-RNC leads to the transfer of the RNC complex to the Sec translocase for insertion into the membrane, the hydrolysis of GTP by both Ffh and FtsY, and the dissociation of the SRP-FtsY complex into the individual components.</text>
</comment>
<comment type="similarity">
    <text evidence="10">Belongs to the GTP-binding SRP family. FtsY subfamily.</text>
</comment>
<evidence type="ECO:0000256" key="5">
    <source>
        <dbReference type="ARBA" id="ARBA00023134"/>
    </source>
</evidence>
<dbReference type="SMART" id="SM00962">
    <property type="entry name" value="SRP54"/>
    <property type="match status" value="1"/>
</dbReference>
<comment type="subcellular location">
    <subcellularLocation>
        <location evidence="10">Cell membrane</location>
        <topology evidence="10">Peripheral membrane protein</topology>
        <orientation evidence="10">Cytoplasmic side</orientation>
    </subcellularLocation>
    <subcellularLocation>
        <location evidence="10">Cytoplasm</location>
    </subcellularLocation>
</comment>
<dbReference type="InterPro" id="IPR013822">
    <property type="entry name" value="Signal_recog_particl_SRP54_hlx"/>
</dbReference>
<feature type="compositionally biased region" description="Basic and acidic residues" evidence="11">
    <location>
        <begin position="15"/>
        <end position="33"/>
    </location>
</feature>
<feature type="binding site" evidence="10">
    <location>
        <begin position="235"/>
        <end position="239"/>
    </location>
    <ligand>
        <name>GTP</name>
        <dbReference type="ChEBI" id="CHEBI:37565"/>
    </ligand>
</feature>
<dbReference type="AlphaFoldDB" id="A0AAX1EDV6"/>
<dbReference type="PANTHER" id="PTHR43134:SF1">
    <property type="entry name" value="SIGNAL RECOGNITION PARTICLE RECEPTOR SUBUNIT ALPHA"/>
    <property type="match status" value="1"/>
</dbReference>
<dbReference type="Pfam" id="PF02881">
    <property type="entry name" value="SRP54_N"/>
    <property type="match status" value="1"/>
</dbReference>
<dbReference type="SMART" id="SM00382">
    <property type="entry name" value="AAA"/>
    <property type="match status" value="1"/>
</dbReference>
<dbReference type="SUPFAM" id="SSF52540">
    <property type="entry name" value="P-loop containing nucleoside triphosphate hydrolases"/>
    <property type="match status" value="1"/>
</dbReference>
<evidence type="ECO:0000256" key="1">
    <source>
        <dbReference type="ARBA" id="ARBA00022475"/>
    </source>
</evidence>
<feature type="domain" description="SRP54-type proteins GTP-binding" evidence="13">
    <location>
        <begin position="146"/>
        <end position="347"/>
    </location>
</feature>
<comment type="catalytic activity">
    <reaction evidence="8 10">
        <text>GTP + H2O = GDP + phosphate + H(+)</text>
        <dbReference type="Rhea" id="RHEA:19669"/>
        <dbReference type="ChEBI" id="CHEBI:15377"/>
        <dbReference type="ChEBI" id="CHEBI:15378"/>
        <dbReference type="ChEBI" id="CHEBI:37565"/>
        <dbReference type="ChEBI" id="CHEBI:43474"/>
        <dbReference type="ChEBI" id="CHEBI:58189"/>
        <dbReference type="EC" id="3.6.5.4"/>
    </reaction>
</comment>
<dbReference type="Gene3D" id="1.20.120.140">
    <property type="entry name" value="Signal recognition particle SRP54, nucleotide-binding domain"/>
    <property type="match status" value="1"/>
</dbReference>
<evidence type="ECO:0000313" key="15">
    <source>
        <dbReference type="EMBL" id="QBR83308.1"/>
    </source>
</evidence>
<dbReference type="Pfam" id="PF00448">
    <property type="entry name" value="SRP54"/>
    <property type="match status" value="1"/>
</dbReference>
<keyword evidence="3 10" id="KW-0547">Nucleotide-binding</keyword>
<evidence type="ECO:0000256" key="4">
    <source>
        <dbReference type="ARBA" id="ARBA00022801"/>
    </source>
</evidence>
<dbReference type="Proteomes" id="UP000295517">
    <property type="component" value="Chromosome"/>
</dbReference>
<keyword evidence="2 10" id="KW-0963">Cytoplasm</keyword>
<keyword evidence="4 10" id="KW-0378">Hydrolase</keyword>
<dbReference type="GO" id="GO:0005525">
    <property type="term" value="F:GTP binding"/>
    <property type="evidence" value="ECO:0007669"/>
    <property type="project" value="UniProtKB-UniRule"/>
</dbReference>
<dbReference type="InterPro" id="IPR003593">
    <property type="entry name" value="AAA+_ATPase"/>
</dbReference>
<dbReference type="NCBIfam" id="TIGR00064">
    <property type="entry name" value="ftsY"/>
    <property type="match status" value="1"/>
</dbReference>
<dbReference type="FunFam" id="3.40.50.300:FF:000053">
    <property type="entry name" value="Signal recognition particle receptor FtsY"/>
    <property type="match status" value="1"/>
</dbReference>
<dbReference type="RefSeq" id="WP_135059722.1">
    <property type="nucleotide sequence ID" value="NZ_CP038254.1"/>
</dbReference>
<evidence type="ECO:0000256" key="2">
    <source>
        <dbReference type="ARBA" id="ARBA00022490"/>
    </source>
</evidence>
<proteinExistence type="inferred from homology"/>
<evidence type="ECO:0000256" key="6">
    <source>
        <dbReference type="ARBA" id="ARBA00023136"/>
    </source>
</evidence>
<keyword evidence="6 10" id="KW-0472">Membrane</keyword>
<evidence type="ECO:0000259" key="12">
    <source>
        <dbReference type="SMART" id="SM00382"/>
    </source>
</evidence>
<dbReference type="InterPro" id="IPR027417">
    <property type="entry name" value="P-loop_NTPase"/>
</dbReference>
<dbReference type="HAMAP" id="MF_00920">
    <property type="entry name" value="FtsY"/>
    <property type="match status" value="1"/>
</dbReference>
<dbReference type="InterPro" id="IPR036225">
    <property type="entry name" value="SRP/SRP_N"/>
</dbReference>
<sequence>MIKWFRKKQAQEHVDADSFKETIQEEENGKEATPEFADDDSSSRTGVFARFRKGLAKTRHQLGEGVGRLLLGKKEIPPEILEELETLLLSADFGIETTEKILTHLSERLARKQLSDGQAVYEALKAELIKLLTFDAPPLALDSGFPFILLVVGVNGAGKTTTIGKLARKYQQEGKKVMLAAGDTFRAAAVEQLKVWGERNGIPVIAQQTGADSASVIFDAVQAAKARHMDILIADTAGRLHTQGNLMNELKKIKRVIQKIDPSAPHETMLVLDASVGQNALNQARQFNQDIAISGITMTKLDGTAKGGILFAIANELRIPFRYLGVGEGIEDLRPFDAAQFVSAIFENDYIQSSQ</sequence>
<dbReference type="GO" id="GO:0003924">
    <property type="term" value="F:GTPase activity"/>
    <property type="evidence" value="ECO:0007669"/>
    <property type="project" value="UniProtKB-UniRule"/>
</dbReference>
<evidence type="ECO:0000256" key="10">
    <source>
        <dbReference type="HAMAP-Rule" id="MF_00920"/>
    </source>
</evidence>
<name>A0AAX1EDV6_9GAMM</name>
<dbReference type="GO" id="GO:0006614">
    <property type="term" value="P:SRP-dependent cotranslational protein targeting to membrane"/>
    <property type="evidence" value="ECO:0007669"/>
    <property type="project" value="InterPro"/>
</dbReference>
<dbReference type="SUPFAM" id="SSF47364">
    <property type="entry name" value="Domain of the SRP/SRP receptor G-proteins"/>
    <property type="match status" value="1"/>
</dbReference>
<evidence type="ECO:0000256" key="7">
    <source>
        <dbReference type="ARBA" id="ARBA00023170"/>
    </source>
</evidence>
<dbReference type="Gene3D" id="3.40.50.300">
    <property type="entry name" value="P-loop containing nucleotide triphosphate hydrolases"/>
    <property type="match status" value="1"/>
</dbReference>
<dbReference type="FunFam" id="1.20.120.140:FF:000002">
    <property type="entry name" value="Signal recognition particle receptor FtsY"/>
    <property type="match status" value="1"/>
</dbReference>
<dbReference type="GO" id="GO:0005886">
    <property type="term" value="C:plasma membrane"/>
    <property type="evidence" value="ECO:0007669"/>
    <property type="project" value="UniProtKB-SubCell"/>
</dbReference>
<evidence type="ECO:0000259" key="14">
    <source>
        <dbReference type="SMART" id="SM00963"/>
    </source>
</evidence>